<dbReference type="PANTHER" id="PTHR38429:SF1">
    <property type="entry name" value="SEPTATION PROTEIN SPOVG-RELATED"/>
    <property type="match status" value="1"/>
</dbReference>
<accession>A0A318Y425</accession>
<gene>
    <name evidence="5" type="ORF">LY28_02817</name>
</gene>
<keyword evidence="2" id="KW-0717">Septation</keyword>
<evidence type="ECO:0000313" key="5">
    <source>
        <dbReference type="EMBL" id="PYG86791.1"/>
    </source>
</evidence>
<proteinExistence type="predicted"/>
<feature type="region of interest" description="Disordered" evidence="4">
    <location>
        <begin position="104"/>
        <end position="123"/>
    </location>
</feature>
<dbReference type="PANTHER" id="PTHR38429">
    <property type="entry name" value="SEPTATION PROTEIN SPOVG-RELATED"/>
    <property type="match status" value="1"/>
</dbReference>
<dbReference type="EMBL" id="QKMR01000017">
    <property type="protein sequence ID" value="PYG86791.1"/>
    <property type="molecule type" value="Genomic_DNA"/>
</dbReference>
<sequence length="123" mass="13466">MEKTANEQKKEDTGLHYDVKIQSIRPEGTLRATATVNINSAFAIRGVKLMEGSKGLFVSMPSYKAGNGEYKDICFPCTAEARKEFDSAVIGAYEQAITQGQNQVQKQEMPVGTEQGNAQTMTI</sequence>
<dbReference type="Gene3D" id="3.30.1120.40">
    <property type="entry name" value="Stage V sporulation protein G"/>
    <property type="match status" value="1"/>
</dbReference>
<dbReference type="GO" id="GO:0000917">
    <property type="term" value="P:division septum assembly"/>
    <property type="evidence" value="ECO:0007669"/>
    <property type="project" value="UniProtKB-KW"/>
</dbReference>
<dbReference type="InterPro" id="IPR036751">
    <property type="entry name" value="SpoVG_sf"/>
</dbReference>
<dbReference type="InterPro" id="IPR007170">
    <property type="entry name" value="SpoVG"/>
</dbReference>
<protein>
    <submittedName>
        <fullName evidence="5">Stage V sporulation protein G</fullName>
    </submittedName>
</protein>
<evidence type="ECO:0000256" key="1">
    <source>
        <dbReference type="ARBA" id="ARBA00022618"/>
    </source>
</evidence>
<keyword evidence="3" id="KW-0131">Cell cycle</keyword>
<keyword evidence="6" id="KW-1185">Reference proteome</keyword>
<name>A0A318Y425_9FIRM</name>
<evidence type="ECO:0000256" key="4">
    <source>
        <dbReference type="SAM" id="MobiDB-lite"/>
    </source>
</evidence>
<feature type="compositionally biased region" description="Polar residues" evidence="4">
    <location>
        <begin position="114"/>
        <end position="123"/>
    </location>
</feature>
<evidence type="ECO:0000313" key="6">
    <source>
        <dbReference type="Proteomes" id="UP000248132"/>
    </source>
</evidence>
<dbReference type="OrthoDB" id="9796286at2"/>
<keyword evidence="1" id="KW-0132">Cell division</keyword>
<dbReference type="RefSeq" id="WP_110462812.1">
    <property type="nucleotide sequence ID" value="NZ_QKMR01000017.1"/>
</dbReference>
<dbReference type="GO" id="GO:0030435">
    <property type="term" value="P:sporulation resulting in formation of a cellular spore"/>
    <property type="evidence" value="ECO:0007669"/>
    <property type="project" value="InterPro"/>
</dbReference>
<dbReference type="Pfam" id="PF04026">
    <property type="entry name" value="SpoVG"/>
    <property type="match status" value="1"/>
</dbReference>
<dbReference type="Proteomes" id="UP000248132">
    <property type="component" value="Unassembled WGS sequence"/>
</dbReference>
<comment type="caution">
    <text evidence="5">The sequence shown here is derived from an EMBL/GenBank/DDBJ whole genome shotgun (WGS) entry which is preliminary data.</text>
</comment>
<dbReference type="SUPFAM" id="SSF160537">
    <property type="entry name" value="SpoVG-like"/>
    <property type="match status" value="1"/>
</dbReference>
<evidence type="ECO:0000256" key="3">
    <source>
        <dbReference type="ARBA" id="ARBA00023306"/>
    </source>
</evidence>
<organism evidence="5 6">
    <name type="scientific">Ruminiclostridium sufflavum DSM 19573</name>
    <dbReference type="NCBI Taxonomy" id="1121337"/>
    <lineage>
        <taxon>Bacteria</taxon>
        <taxon>Bacillati</taxon>
        <taxon>Bacillota</taxon>
        <taxon>Clostridia</taxon>
        <taxon>Eubacteriales</taxon>
        <taxon>Oscillospiraceae</taxon>
        <taxon>Ruminiclostridium</taxon>
    </lineage>
</organism>
<reference evidence="5 6" key="1">
    <citation type="submission" date="2018-06" db="EMBL/GenBank/DDBJ databases">
        <title>Genomic Encyclopedia of Type Strains, Phase I: the one thousand microbial genomes (KMG-I) project.</title>
        <authorList>
            <person name="Kyrpides N."/>
        </authorList>
    </citation>
    <scope>NUCLEOTIDE SEQUENCE [LARGE SCALE GENOMIC DNA]</scope>
    <source>
        <strain evidence="5 6">DSM 19573</strain>
    </source>
</reference>
<evidence type="ECO:0000256" key="2">
    <source>
        <dbReference type="ARBA" id="ARBA00023210"/>
    </source>
</evidence>
<dbReference type="AlphaFoldDB" id="A0A318Y425"/>